<evidence type="ECO:0000313" key="2">
    <source>
        <dbReference type="Proteomes" id="UP000230750"/>
    </source>
</evidence>
<name>A0A2G8K714_STIJA</name>
<dbReference type="OrthoDB" id="5984512at2759"/>
<reference evidence="1 2" key="1">
    <citation type="journal article" date="2017" name="PLoS Biol.">
        <title>The sea cucumber genome provides insights into morphological evolution and visceral regeneration.</title>
        <authorList>
            <person name="Zhang X."/>
            <person name="Sun L."/>
            <person name="Yuan J."/>
            <person name="Sun Y."/>
            <person name="Gao Y."/>
            <person name="Zhang L."/>
            <person name="Li S."/>
            <person name="Dai H."/>
            <person name="Hamel J.F."/>
            <person name="Liu C."/>
            <person name="Yu Y."/>
            <person name="Liu S."/>
            <person name="Lin W."/>
            <person name="Guo K."/>
            <person name="Jin S."/>
            <person name="Xu P."/>
            <person name="Storey K.B."/>
            <person name="Huan P."/>
            <person name="Zhang T."/>
            <person name="Zhou Y."/>
            <person name="Zhang J."/>
            <person name="Lin C."/>
            <person name="Li X."/>
            <person name="Xing L."/>
            <person name="Huo D."/>
            <person name="Sun M."/>
            <person name="Wang L."/>
            <person name="Mercier A."/>
            <person name="Li F."/>
            <person name="Yang H."/>
            <person name="Xiang J."/>
        </authorList>
    </citation>
    <scope>NUCLEOTIDE SEQUENCE [LARGE SCALE GENOMIC DNA]</scope>
    <source>
        <strain evidence="1">Shaxun</strain>
        <tissue evidence="1">Muscle</tissue>
    </source>
</reference>
<protein>
    <recommendedName>
        <fullName evidence="3">Tesmin/TSO1-like CXC domain-containing protein</fullName>
    </recommendedName>
</protein>
<gene>
    <name evidence="1" type="ORF">BSL78_19365</name>
</gene>
<proteinExistence type="predicted"/>
<sequence>MQGSLLYDVKVYLAHNQKCHVFSQELASVKVQEVDTLNCIHEEADTRIYLHAAFQSEQALEAFTCKLYAQHNDSHVNIARYNLFRLARRSEALYKRSLQETPHVPSPVGNGWITEDGALLINWMDLPPAPDCIMELVNCSSTCKKGHNNCSDSKTCTCLQNKLSCTDLCKCEGRHCKNTCGPTLSDDELENEDIEEE</sequence>
<evidence type="ECO:0000313" key="1">
    <source>
        <dbReference type="EMBL" id="PIK43800.1"/>
    </source>
</evidence>
<comment type="caution">
    <text evidence="1">The sequence shown here is derived from an EMBL/GenBank/DDBJ whole genome shotgun (WGS) entry which is preliminary data.</text>
</comment>
<organism evidence="1 2">
    <name type="scientific">Stichopus japonicus</name>
    <name type="common">Sea cucumber</name>
    <dbReference type="NCBI Taxonomy" id="307972"/>
    <lineage>
        <taxon>Eukaryota</taxon>
        <taxon>Metazoa</taxon>
        <taxon>Echinodermata</taxon>
        <taxon>Eleutherozoa</taxon>
        <taxon>Echinozoa</taxon>
        <taxon>Holothuroidea</taxon>
        <taxon>Aspidochirotacea</taxon>
        <taxon>Aspidochirotida</taxon>
        <taxon>Stichopodidae</taxon>
        <taxon>Apostichopus</taxon>
    </lineage>
</organism>
<keyword evidence="2" id="KW-1185">Reference proteome</keyword>
<evidence type="ECO:0008006" key="3">
    <source>
        <dbReference type="Google" id="ProtNLM"/>
    </source>
</evidence>
<dbReference type="AlphaFoldDB" id="A0A2G8K714"/>
<dbReference type="Proteomes" id="UP000230750">
    <property type="component" value="Unassembled WGS sequence"/>
</dbReference>
<accession>A0A2G8K714</accession>
<dbReference type="EMBL" id="MRZV01000825">
    <property type="protein sequence ID" value="PIK43800.1"/>
    <property type="molecule type" value="Genomic_DNA"/>
</dbReference>